<dbReference type="AlphaFoldDB" id="A0A4R1NBL5"/>
<accession>A0A4R1NBL5</accession>
<comment type="cofactor">
    <cofactor evidence="1">
        <name>Zn(2+)</name>
        <dbReference type="ChEBI" id="CHEBI:29105"/>
    </cofactor>
</comment>
<name>A0A4R1NBL5_9RHOB</name>
<evidence type="ECO:0000313" key="6">
    <source>
        <dbReference type="Proteomes" id="UP000295673"/>
    </source>
</evidence>
<dbReference type="OrthoDB" id="9805277at2"/>
<dbReference type="GO" id="GO:0043720">
    <property type="term" value="F:3-keto-5-aminohexanoate cleavage activity"/>
    <property type="evidence" value="ECO:0007669"/>
    <property type="project" value="InterPro"/>
</dbReference>
<keyword evidence="3" id="KW-0479">Metal-binding</keyword>
<dbReference type="Gene3D" id="3.20.20.70">
    <property type="entry name" value="Aldolase class I"/>
    <property type="match status" value="1"/>
</dbReference>
<sequence length="285" mass="30544">MTKAILTCALNGVLTDPTQHPVPVTPEQCAASAREAMDAGAAVIHIHFRQQEAGKGHLPSWDPAVATEIVDAIRASCPGILINATTGVVGPDYSGALDCVRALKPEIAACNAGSLNYLKLRSNGDWAWPPMVFENTPAKIQDHLDVMSQTNTLPEFECFDTGIVRSVAMYVKNGMTDRAQYNLVMGVASGMPVSPDLLEFLMPYILDGSSWQATLIGREEIWSTHQKAADLGGMLRTGVEDTFYLPDGSKTRSNGELIEALATCAENAGRGIASPEEARQMLGIL</sequence>
<protein>
    <submittedName>
        <fullName evidence="5">Uncharacterized protein (DUF849 family)</fullName>
    </submittedName>
</protein>
<evidence type="ECO:0000256" key="4">
    <source>
        <dbReference type="ARBA" id="ARBA00022833"/>
    </source>
</evidence>
<dbReference type="EMBL" id="SMGR01000002">
    <property type="protein sequence ID" value="TCL01509.1"/>
    <property type="molecule type" value="Genomic_DNA"/>
</dbReference>
<dbReference type="Pfam" id="PF05853">
    <property type="entry name" value="BKACE"/>
    <property type="match status" value="1"/>
</dbReference>
<organism evidence="5 6">
    <name type="scientific">Shimia isoporae</name>
    <dbReference type="NCBI Taxonomy" id="647720"/>
    <lineage>
        <taxon>Bacteria</taxon>
        <taxon>Pseudomonadati</taxon>
        <taxon>Pseudomonadota</taxon>
        <taxon>Alphaproteobacteria</taxon>
        <taxon>Rhodobacterales</taxon>
        <taxon>Roseobacteraceae</taxon>
    </lineage>
</organism>
<dbReference type="Proteomes" id="UP000295673">
    <property type="component" value="Unassembled WGS sequence"/>
</dbReference>
<dbReference type="InterPro" id="IPR008567">
    <property type="entry name" value="BKACE"/>
</dbReference>
<evidence type="ECO:0000256" key="3">
    <source>
        <dbReference type="ARBA" id="ARBA00022723"/>
    </source>
</evidence>
<dbReference type="GO" id="GO:0046872">
    <property type="term" value="F:metal ion binding"/>
    <property type="evidence" value="ECO:0007669"/>
    <property type="project" value="UniProtKB-KW"/>
</dbReference>
<keyword evidence="2" id="KW-0808">Transferase</keyword>
<evidence type="ECO:0000313" key="5">
    <source>
        <dbReference type="EMBL" id="TCL01509.1"/>
    </source>
</evidence>
<dbReference type="RefSeq" id="WP_132860893.1">
    <property type="nucleotide sequence ID" value="NZ_SMGR01000002.1"/>
</dbReference>
<comment type="caution">
    <text evidence="5">The sequence shown here is derived from an EMBL/GenBank/DDBJ whole genome shotgun (WGS) entry which is preliminary data.</text>
</comment>
<dbReference type="PANTHER" id="PTHR37418">
    <property type="entry name" value="3-KETO-5-AMINOHEXANOATE CLEAVAGE ENZYME-RELATED"/>
    <property type="match status" value="1"/>
</dbReference>
<evidence type="ECO:0000256" key="1">
    <source>
        <dbReference type="ARBA" id="ARBA00001947"/>
    </source>
</evidence>
<keyword evidence="4" id="KW-0862">Zinc</keyword>
<gene>
    <name evidence="5" type="ORF">BXY66_2824</name>
</gene>
<dbReference type="PANTHER" id="PTHR37418:SF2">
    <property type="entry name" value="3-KETO-5-AMINOHEXANOATE CLEAVAGE ENZYME"/>
    <property type="match status" value="1"/>
</dbReference>
<dbReference type="InterPro" id="IPR013785">
    <property type="entry name" value="Aldolase_TIM"/>
</dbReference>
<evidence type="ECO:0000256" key="2">
    <source>
        <dbReference type="ARBA" id="ARBA00022679"/>
    </source>
</evidence>
<proteinExistence type="predicted"/>
<reference evidence="5 6" key="1">
    <citation type="submission" date="2019-03" db="EMBL/GenBank/DDBJ databases">
        <title>Genomic Encyclopedia of Archaeal and Bacterial Type Strains, Phase II (KMG-II): from individual species to whole genera.</title>
        <authorList>
            <person name="Goeker M."/>
        </authorList>
    </citation>
    <scope>NUCLEOTIDE SEQUENCE [LARGE SCALE GENOMIC DNA]</scope>
    <source>
        <strain evidence="5 6">DSM 26433</strain>
    </source>
</reference>
<keyword evidence="6" id="KW-1185">Reference proteome</keyword>